<accession>A0ABV4K332</accession>
<comment type="caution">
    <text evidence="10">The sequence shown here is derived from an EMBL/GenBank/DDBJ whole genome shotgun (WGS) entry which is preliminary data.</text>
</comment>
<dbReference type="PANTHER" id="PTHR42929">
    <property type="entry name" value="INNER MEMBRANE ABC TRANSPORTER PERMEASE PROTEIN YDCU-RELATED-RELATED"/>
    <property type="match status" value="1"/>
</dbReference>
<dbReference type="Gene3D" id="1.10.3720.10">
    <property type="entry name" value="MetI-like"/>
    <property type="match status" value="1"/>
</dbReference>
<dbReference type="RefSeq" id="WP_371386894.1">
    <property type="nucleotide sequence ID" value="NZ_JBGLYH010000031.1"/>
</dbReference>
<evidence type="ECO:0000256" key="1">
    <source>
        <dbReference type="ARBA" id="ARBA00004651"/>
    </source>
</evidence>
<organism evidence="10 11">
    <name type="scientific">Pseudodesulfovibrio karagichevae</name>
    <dbReference type="NCBI Taxonomy" id="3239305"/>
    <lineage>
        <taxon>Bacteria</taxon>
        <taxon>Pseudomonadati</taxon>
        <taxon>Thermodesulfobacteriota</taxon>
        <taxon>Desulfovibrionia</taxon>
        <taxon>Desulfovibrionales</taxon>
        <taxon>Desulfovibrionaceae</taxon>
    </lineage>
</organism>
<dbReference type="PROSITE" id="PS50928">
    <property type="entry name" value="ABC_TM1"/>
    <property type="match status" value="1"/>
</dbReference>
<reference evidence="10 11" key="1">
    <citation type="submission" date="2024-08" db="EMBL/GenBank/DDBJ databases">
        <title>Sulfate-reducing bacteria isolated from formation water of the oil field in Kazakhstan and description of Pseudodesulfovibrio sp.</title>
        <authorList>
            <person name="Bidzhieva S.K."/>
            <person name="Tourova T.P."/>
            <person name="Grouzdev D.S."/>
            <person name="Beletsky A.V."/>
            <person name="Sokolova D.S."/>
            <person name="Samigullina S.R."/>
            <person name="Poltaraus A.B."/>
            <person name="Avtukh A.N."/>
            <person name="Tereshina V.M."/>
            <person name="Zhaparov N.S."/>
            <person name="Mardanov A.V."/>
            <person name="Nazina T.N."/>
        </authorList>
    </citation>
    <scope>NUCLEOTIDE SEQUENCE [LARGE SCALE GENOMIC DNA]</scope>
    <source>
        <strain evidence="10 11">9FUS</strain>
    </source>
</reference>
<keyword evidence="6 8" id="KW-1133">Transmembrane helix</keyword>
<keyword evidence="4" id="KW-1003">Cell membrane</keyword>
<dbReference type="Proteomes" id="UP001568698">
    <property type="component" value="Unassembled WGS sequence"/>
</dbReference>
<gene>
    <name evidence="10" type="ORF">AB6M95_11495</name>
</gene>
<dbReference type="InterPro" id="IPR000515">
    <property type="entry name" value="MetI-like"/>
</dbReference>
<sequence>MTSDQQQHDTQIWYGELTTRSALRRRGLLQVTPGLFWILIFLTVPALALIALSFATRGGYGEIEWVFTFENFSRLAGYGMFGWSPDYLIILARSLWVAFVTTTICTALAFPLAFYIARKPKTSRYVWLTLVIIPFWTNLVIRTYAWQLVLSPDLPVAKLAAALGLIPAGNPLYPSEFAVYLGMISAFLPFVVLPLYSSVEKLDWSLVEAAYDLYSNRRRVFMQAILPQTLPGLSVGAILTFVPAMGMFLIPDFLGGAKYMLVGNLIQQQFGKSRDWPFGAAVSLALMLLTLVGLFVFRRKGEKMEVV</sequence>
<proteinExistence type="inferred from homology"/>
<dbReference type="CDD" id="cd06261">
    <property type="entry name" value="TM_PBP2"/>
    <property type="match status" value="1"/>
</dbReference>
<dbReference type="EMBL" id="JBGLYH010000031">
    <property type="protein sequence ID" value="MEZ7197377.1"/>
    <property type="molecule type" value="Genomic_DNA"/>
</dbReference>
<keyword evidence="7 8" id="KW-0472">Membrane</keyword>
<feature type="transmembrane region" description="Helical" evidence="8">
    <location>
        <begin position="34"/>
        <end position="55"/>
    </location>
</feature>
<comment type="subcellular location">
    <subcellularLocation>
        <location evidence="1 8">Cell membrane</location>
        <topology evidence="1 8">Multi-pass membrane protein</topology>
    </subcellularLocation>
</comment>
<dbReference type="SUPFAM" id="SSF161098">
    <property type="entry name" value="MetI-like"/>
    <property type="match status" value="1"/>
</dbReference>
<dbReference type="InterPro" id="IPR035906">
    <property type="entry name" value="MetI-like_sf"/>
</dbReference>
<evidence type="ECO:0000313" key="11">
    <source>
        <dbReference type="Proteomes" id="UP001568698"/>
    </source>
</evidence>
<evidence type="ECO:0000256" key="3">
    <source>
        <dbReference type="ARBA" id="ARBA00022448"/>
    </source>
</evidence>
<dbReference type="Pfam" id="PF00528">
    <property type="entry name" value="BPD_transp_1"/>
    <property type="match status" value="1"/>
</dbReference>
<feature type="domain" description="ABC transmembrane type-1" evidence="9">
    <location>
        <begin position="91"/>
        <end position="297"/>
    </location>
</feature>
<keyword evidence="5 8" id="KW-0812">Transmembrane</keyword>
<evidence type="ECO:0000313" key="10">
    <source>
        <dbReference type="EMBL" id="MEZ7197377.1"/>
    </source>
</evidence>
<name>A0ABV4K332_9BACT</name>
<comment type="similarity">
    <text evidence="2">Belongs to the binding-protein-dependent transport system permease family. CysTW subfamily.</text>
</comment>
<protein>
    <submittedName>
        <fullName evidence="10">ABC transporter permease</fullName>
    </submittedName>
</protein>
<feature type="transmembrane region" description="Helical" evidence="8">
    <location>
        <begin position="87"/>
        <end position="113"/>
    </location>
</feature>
<feature type="transmembrane region" description="Helical" evidence="8">
    <location>
        <begin position="225"/>
        <end position="250"/>
    </location>
</feature>
<evidence type="ECO:0000256" key="8">
    <source>
        <dbReference type="RuleBase" id="RU363032"/>
    </source>
</evidence>
<evidence type="ECO:0000256" key="5">
    <source>
        <dbReference type="ARBA" id="ARBA00022692"/>
    </source>
</evidence>
<evidence type="ECO:0000259" key="9">
    <source>
        <dbReference type="PROSITE" id="PS50928"/>
    </source>
</evidence>
<keyword evidence="3 8" id="KW-0813">Transport</keyword>
<feature type="transmembrane region" description="Helical" evidence="8">
    <location>
        <begin position="278"/>
        <end position="297"/>
    </location>
</feature>
<dbReference type="PANTHER" id="PTHR42929:SF1">
    <property type="entry name" value="INNER MEMBRANE ABC TRANSPORTER PERMEASE PROTEIN YDCU-RELATED"/>
    <property type="match status" value="1"/>
</dbReference>
<evidence type="ECO:0000256" key="4">
    <source>
        <dbReference type="ARBA" id="ARBA00022475"/>
    </source>
</evidence>
<keyword evidence="11" id="KW-1185">Reference proteome</keyword>
<feature type="transmembrane region" description="Helical" evidence="8">
    <location>
        <begin position="125"/>
        <end position="145"/>
    </location>
</feature>
<evidence type="ECO:0000256" key="7">
    <source>
        <dbReference type="ARBA" id="ARBA00023136"/>
    </source>
</evidence>
<feature type="transmembrane region" description="Helical" evidence="8">
    <location>
        <begin position="177"/>
        <end position="196"/>
    </location>
</feature>
<evidence type="ECO:0000256" key="6">
    <source>
        <dbReference type="ARBA" id="ARBA00022989"/>
    </source>
</evidence>
<evidence type="ECO:0000256" key="2">
    <source>
        <dbReference type="ARBA" id="ARBA00007069"/>
    </source>
</evidence>